<feature type="domain" description="Thiolase C-terminal" evidence="2">
    <location>
        <begin position="296"/>
        <end position="418"/>
    </location>
</feature>
<proteinExistence type="predicted"/>
<evidence type="ECO:0000313" key="4">
    <source>
        <dbReference type="Proteomes" id="UP000198675"/>
    </source>
</evidence>
<keyword evidence="3" id="KW-0808">Transferase</keyword>
<evidence type="ECO:0000259" key="1">
    <source>
        <dbReference type="Pfam" id="PF00108"/>
    </source>
</evidence>
<dbReference type="CDD" id="cd00829">
    <property type="entry name" value="SCP-x_thiolase"/>
    <property type="match status" value="1"/>
</dbReference>
<sequence>MSWSVNVELDRQLVRNARQNAYVIGVGMTRFGKHLGRSLNSLAREAIKQALDDAGIEAGQLNAAWMGTGAAPVITGQVCIAGEAVLRGLGVGRIPVVNVENACATASTAFQQACTMVTHGLYDIVLAAGFEKLYHDDKVRTFSVFDGCVDVDEQDAVLGFLREGIRRSGAQVDLAQAGKDRSLFMDIYATWARDYLAMAGGEPRHLAMVTAKNSRHGALNPRAQFQDVLTVEQILAARKIADPLTLPMCSPIGDGAAAAVIVSEAALKRLVARQPIRVAASMIVSGYDYVDEDMPEVARWAADLAYQAAGVGPRDLSLVELHDASSASELMYYESLGLCGRGQGVALLESGATELGGRIPVSVSGGLNRKGHPIGATGLGQVFELVEQLRGNCGARQVEGARVGLAENGGGFIGADAAVMSMTVLTR</sequence>
<dbReference type="InterPro" id="IPR016039">
    <property type="entry name" value="Thiolase-like"/>
</dbReference>
<dbReference type="GO" id="GO:0003988">
    <property type="term" value="F:acetyl-CoA C-acyltransferase activity"/>
    <property type="evidence" value="ECO:0007669"/>
    <property type="project" value="UniProtKB-ARBA"/>
</dbReference>
<evidence type="ECO:0000313" key="3">
    <source>
        <dbReference type="EMBL" id="SDU84065.1"/>
    </source>
</evidence>
<dbReference type="EMBL" id="LT629797">
    <property type="protein sequence ID" value="SDU84065.1"/>
    <property type="molecule type" value="Genomic_DNA"/>
</dbReference>
<dbReference type="RefSeq" id="WP_092376530.1">
    <property type="nucleotide sequence ID" value="NZ_LT629797.1"/>
</dbReference>
<reference evidence="4" key="1">
    <citation type="submission" date="2016-10" db="EMBL/GenBank/DDBJ databases">
        <authorList>
            <person name="Varghese N."/>
            <person name="Submissions S."/>
        </authorList>
    </citation>
    <scope>NUCLEOTIDE SEQUENCE [LARGE SCALE GENOMIC DNA]</scope>
    <source>
        <strain evidence="4">KCTC 32246</strain>
    </source>
</reference>
<evidence type="ECO:0000259" key="2">
    <source>
        <dbReference type="Pfam" id="PF22691"/>
    </source>
</evidence>
<keyword evidence="4" id="KW-1185">Reference proteome</keyword>
<dbReference type="InterPro" id="IPR002155">
    <property type="entry name" value="Thiolase"/>
</dbReference>
<dbReference type="PANTHER" id="PTHR42870:SF1">
    <property type="entry name" value="NON-SPECIFIC LIPID-TRANSFER PROTEIN-LIKE 2"/>
    <property type="match status" value="1"/>
</dbReference>
<dbReference type="Pfam" id="PF00108">
    <property type="entry name" value="Thiolase_N"/>
    <property type="match status" value="1"/>
</dbReference>
<dbReference type="Gene3D" id="3.40.47.10">
    <property type="match status" value="1"/>
</dbReference>
<dbReference type="InterPro" id="IPR055140">
    <property type="entry name" value="Thiolase_C_2"/>
</dbReference>
<gene>
    <name evidence="3" type="ORF">SAMN05216363_2158</name>
</gene>
<dbReference type="AlphaFoldDB" id="A0A1H2LTL4"/>
<protein>
    <submittedName>
        <fullName evidence="3">Acetyl-CoA acetyltransferase</fullName>
    </submittedName>
</protein>
<name>A0A1H2LTL4_9PSED</name>
<dbReference type="Proteomes" id="UP000198675">
    <property type="component" value="Chromosome I"/>
</dbReference>
<dbReference type="SUPFAM" id="SSF53901">
    <property type="entry name" value="Thiolase-like"/>
    <property type="match status" value="2"/>
</dbReference>
<dbReference type="PANTHER" id="PTHR42870">
    <property type="entry name" value="ACETYL-COA C-ACETYLTRANSFERASE"/>
    <property type="match status" value="1"/>
</dbReference>
<accession>A0A1H2LTL4</accession>
<dbReference type="PIRSF" id="PIRSF000429">
    <property type="entry name" value="Ac-CoA_Ac_transf"/>
    <property type="match status" value="1"/>
</dbReference>
<dbReference type="Pfam" id="PF22691">
    <property type="entry name" value="Thiolase_C_1"/>
    <property type="match status" value="1"/>
</dbReference>
<dbReference type="InterPro" id="IPR020616">
    <property type="entry name" value="Thiolase_N"/>
</dbReference>
<organism evidence="3 4">
    <name type="scientific">Pseudomonas sihuiensis</name>
    <dbReference type="NCBI Taxonomy" id="1274359"/>
    <lineage>
        <taxon>Bacteria</taxon>
        <taxon>Pseudomonadati</taxon>
        <taxon>Pseudomonadota</taxon>
        <taxon>Gammaproteobacteria</taxon>
        <taxon>Pseudomonadales</taxon>
        <taxon>Pseudomonadaceae</taxon>
        <taxon>Pseudomonas</taxon>
    </lineage>
</organism>
<feature type="domain" description="Thiolase N-terminal" evidence="1">
    <location>
        <begin position="22"/>
        <end position="264"/>
    </location>
</feature>